<name>A0AAE4SAE3_9EURY</name>
<keyword evidence="3" id="KW-1185">Reference proteome</keyword>
<evidence type="ECO:0000313" key="3">
    <source>
        <dbReference type="Proteomes" id="UP001273136"/>
    </source>
</evidence>
<proteinExistence type="predicted"/>
<dbReference type="PANTHER" id="PTHR40099:SF1">
    <property type="entry name" value="ACETOLACTATE SYNTHASE, SMALL SUBUNIT"/>
    <property type="match status" value="1"/>
</dbReference>
<organism evidence="2 3">
    <name type="scientific">Methanorbis furvi</name>
    <dbReference type="NCBI Taxonomy" id="3028299"/>
    <lineage>
        <taxon>Archaea</taxon>
        <taxon>Methanobacteriati</taxon>
        <taxon>Methanobacteriota</taxon>
        <taxon>Stenosarchaea group</taxon>
        <taxon>Methanomicrobia</taxon>
        <taxon>Methanomicrobiales</taxon>
        <taxon>Methanocorpusculaceae</taxon>
        <taxon>Methanorbis</taxon>
    </lineage>
</organism>
<dbReference type="RefSeq" id="WP_338094307.1">
    <property type="nucleotide sequence ID" value="NZ_JAWDKA010000005.1"/>
</dbReference>
<gene>
    <name evidence="2" type="ORF">McpAg1_11180</name>
</gene>
<feature type="domain" description="ACT" evidence="1">
    <location>
        <begin position="76"/>
        <end position="145"/>
    </location>
</feature>
<dbReference type="InterPro" id="IPR002912">
    <property type="entry name" value="ACT_dom"/>
</dbReference>
<dbReference type="Gene3D" id="3.30.2130.10">
    <property type="entry name" value="VC0802-like"/>
    <property type="match status" value="1"/>
</dbReference>
<dbReference type="InterPro" id="IPR045865">
    <property type="entry name" value="ACT-like_dom_sf"/>
</dbReference>
<comment type="caution">
    <text evidence="2">The sequence shown here is derived from an EMBL/GenBank/DDBJ whole genome shotgun (WGS) entry which is preliminary data.</text>
</comment>
<reference evidence="2" key="1">
    <citation type="submission" date="2023-06" db="EMBL/GenBank/DDBJ databases">
        <title>Genome sequence of Methancorpusculaceae sp. Ag1.</title>
        <authorList>
            <person name="Protasov E."/>
            <person name="Platt K."/>
            <person name="Poehlein A."/>
            <person name="Daniel R."/>
            <person name="Brune A."/>
        </authorList>
    </citation>
    <scope>NUCLEOTIDE SEQUENCE</scope>
    <source>
        <strain evidence="2">Ag1</strain>
    </source>
</reference>
<dbReference type="SUPFAM" id="SSF55021">
    <property type="entry name" value="ACT-like"/>
    <property type="match status" value="2"/>
</dbReference>
<dbReference type="PANTHER" id="PTHR40099">
    <property type="entry name" value="ACETOLACTATE SYNTHASE, SMALL SUBUNIT"/>
    <property type="match status" value="1"/>
</dbReference>
<dbReference type="InterPro" id="IPR045739">
    <property type="entry name" value="ACT_dom_pair"/>
</dbReference>
<dbReference type="AlphaFoldDB" id="A0AAE4SAE3"/>
<dbReference type="Pfam" id="PF19571">
    <property type="entry name" value="ACT_8"/>
    <property type="match status" value="1"/>
</dbReference>
<accession>A0AAE4SAE3</accession>
<dbReference type="PROSITE" id="PS51671">
    <property type="entry name" value="ACT"/>
    <property type="match status" value="1"/>
</dbReference>
<dbReference type="CDD" id="cd04908">
    <property type="entry name" value="ACT_Bt0572_1"/>
    <property type="match status" value="1"/>
</dbReference>
<evidence type="ECO:0000313" key="2">
    <source>
        <dbReference type="EMBL" id="MDV0441904.1"/>
    </source>
</evidence>
<sequence length="145" mass="15695">MTNSKYFIKQLSIFSENKSGKLAAIAKIFQENQVNIHAFSIAEANSFGVVRAIVDKPDVAFAAFSKENYALQYTDVLGVKMADVPGGLFEAASTLGNIGINIEYAYAFRTGEFGTLIVKVSNPEEAVDKILAAGLELVPATDYNF</sequence>
<evidence type="ECO:0000259" key="1">
    <source>
        <dbReference type="PROSITE" id="PS51671"/>
    </source>
</evidence>
<protein>
    <recommendedName>
        <fullName evidence="1">ACT domain-containing protein</fullName>
    </recommendedName>
</protein>
<dbReference type="CDD" id="cd04882">
    <property type="entry name" value="ACT_Bt0572_2"/>
    <property type="match status" value="1"/>
</dbReference>
<dbReference type="Proteomes" id="UP001273136">
    <property type="component" value="Unassembled WGS sequence"/>
</dbReference>
<dbReference type="EMBL" id="JAWDKA010000005">
    <property type="protein sequence ID" value="MDV0441904.1"/>
    <property type="molecule type" value="Genomic_DNA"/>
</dbReference>